<dbReference type="InterPro" id="IPR000740">
    <property type="entry name" value="GrpE"/>
</dbReference>
<keyword evidence="2 3" id="KW-0143">Chaperone</keyword>
<dbReference type="SUPFAM" id="SSF51064">
    <property type="entry name" value="Head domain of nucleotide exchange factor GrpE"/>
    <property type="match status" value="1"/>
</dbReference>
<dbReference type="HAMAP" id="MF_01151">
    <property type="entry name" value="GrpE"/>
    <property type="match status" value="1"/>
</dbReference>
<evidence type="ECO:0000256" key="1">
    <source>
        <dbReference type="ARBA" id="ARBA00009054"/>
    </source>
</evidence>
<dbReference type="InterPro" id="IPR013805">
    <property type="entry name" value="GrpE_CC"/>
</dbReference>
<dbReference type="Pfam" id="PF01025">
    <property type="entry name" value="GrpE"/>
    <property type="match status" value="1"/>
</dbReference>
<proteinExistence type="inferred from homology"/>
<evidence type="ECO:0000256" key="4">
    <source>
        <dbReference type="RuleBase" id="RU000639"/>
    </source>
</evidence>
<evidence type="ECO:0000256" key="6">
    <source>
        <dbReference type="SAM" id="Coils"/>
    </source>
</evidence>
<feature type="region of interest" description="Disordered" evidence="7">
    <location>
        <begin position="171"/>
        <end position="226"/>
    </location>
</feature>
<dbReference type="Gene3D" id="3.90.20.20">
    <property type="match status" value="1"/>
</dbReference>
<organism evidence="8 9">
    <name type="scientific">Catenulispora subtropica</name>
    <dbReference type="NCBI Taxonomy" id="450798"/>
    <lineage>
        <taxon>Bacteria</taxon>
        <taxon>Bacillati</taxon>
        <taxon>Actinomycetota</taxon>
        <taxon>Actinomycetes</taxon>
        <taxon>Catenulisporales</taxon>
        <taxon>Catenulisporaceae</taxon>
        <taxon>Catenulispora</taxon>
    </lineage>
</organism>
<keyword evidence="9" id="KW-1185">Reference proteome</keyword>
<keyword evidence="3 4" id="KW-0346">Stress response</keyword>
<dbReference type="Proteomes" id="UP001499854">
    <property type="component" value="Unassembled WGS sequence"/>
</dbReference>
<feature type="coiled-coil region" evidence="6">
    <location>
        <begin position="20"/>
        <end position="68"/>
    </location>
</feature>
<feature type="compositionally biased region" description="Low complexity" evidence="7">
    <location>
        <begin position="182"/>
        <end position="199"/>
    </location>
</feature>
<name>A0ABN2QHC9_9ACTN</name>
<dbReference type="SUPFAM" id="SSF58014">
    <property type="entry name" value="Coiled-coil domain of nucleotide exchange factor GrpE"/>
    <property type="match status" value="1"/>
</dbReference>
<feature type="compositionally biased region" description="Acidic residues" evidence="7">
    <location>
        <begin position="216"/>
        <end position="226"/>
    </location>
</feature>
<evidence type="ECO:0000313" key="9">
    <source>
        <dbReference type="Proteomes" id="UP001499854"/>
    </source>
</evidence>
<accession>A0ABN2QHC9</accession>
<dbReference type="RefSeq" id="WP_344655135.1">
    <property type="nucleotide sequence ID" value="NZ_BAAAQM010000001.1"/>
</dbReference>
<dbReference type="PROSITE" id="PS01071">
    <property type="entry name" value="GRPE"/>
    <property type="match status" value="1"/>
</dbReference>
<evidence type="ECO:0000256" key="7">
    <source>
        <dbReference type="SAM" id="MobiDB-lite"/>
    </source>
</evidence>
<comment type="subcellular location">
    <subcellularLocation>
        <location evidence="3">Cytoplasm</location>
    </subcellularLocation>
</comment>
<gene>
    <name evidence="3" type="primary">grpE</name>
    <name evidence="8" type="ORF">GCM10009838_04130</name>
</gene>
<evidence type="ECO:0000256" key="2">
    <source>
        <dbReference type="ARBA" id="ARBA00023186"/>
    </source>
</evidence>
<reference evidence="8 9" key="1">
    <citation type="journal article" date="2019" name="Int. J. Syst. Evol. Microbiol.">
        <title>The Global Catalogue of Microorganisms (GCM) 10K type strain sequencing project: providing services to taxonomists for standard genome sequencing and annotation.</title>
        <authorList>
            <consortium name="The Broad Institute Genomics Platform"/>
            <consortium name="The Broad Institute Genome Sequencing Center for Infectious Disease"/>
            <person name="Wu L."/>
            <person name="Ma J."/>
        </authorList>
    </citation>
    <scope>NUCLEOTIDE SEQUENCE [LARGE SCALE GENOMIC DNA]</scope>
    <source>
        <strain evidence="8 9">JCM 16013</strain>
    </source>
</reference>
<dbReference type="PANTHER" id="PTHR21237:SF23">
    <property type="entry name" value="GRPE PROTEIN HOMOLOG, MITOCHONDRIAL"/>
    <property type="match status" value="1"/>
</dbReference>
<comment type="function">
    <text evidence="3 4">Participates actively in the response to hyperosmotic and heat shock by preventing the aggregation of stress-denatured proteins, in association with DnaK and GrpE. It is the nucleotide exchange factor for DnaK and may function as a thermosensor. Unfolded proteins bind initially to DnaJ; upon interaction with the DnaJ-bound protein, DnaK hydrolyzes its bound ATP, resulting in the formation of a stable complex. GrpE releases ADP from DnaK; ATP binding to DnaK triggers the release of the substrate protein, thus completing the reaction cycle. Several rounds of ATP-dependent interactions between DnaJ, DnaK and GrpE are required for fully efficient folding.</text>
</comment>
<comment type="similarity">
    <text evidence="1 3 5">Belongs to the GrpE family.</text>
</comment>
<evidence type="ECO:0000313" key="8">
    <source>
        <dbReference type="EMBL" id="GAA1952156.1"/>
    </source>
</evidence>
<comment type="caution">
    <text evidence="8">The sequence shown here is derived from an EMBL/GenBank/DDBJ whole genome shotgun (WGS) entry which is preliminary data.</text>
</comment>
<evidence type="ECO:0000256" key="5">
    <source>
        <dbReference type="RuleBase" id="RU004478"/>
    </source>
</evidence>
<dbReference type="InterPro" id="IPR009012">
    <property type="entry name" value="GrpE_head"/>
</dbReference>
<keyword evidence="3" id="KW-0963">Cytoplasm</keyword>
<dbReference type="PRINTS" id="PR00773">
    <property type="entry name" value="GRPEPROTEIN"/>
</dbReference>
<dbReference type="EMBL" id="BAAAQM010000001">
    <property type="protein sequence ID" value="GAA1952156.1"/>
    <property type="molecule type" value="Genomic_DNA"/>
</dbReference>
<evidence type="ECO:0000256" key="3">
    <source>
        <dbReference type="HAMAP-Rule" id="MF_01151"/>
    </source>
</evidence>
<protein>
    <recommendedName>
        <fullName evidence="3 4">Protein GrpE</fullName>
    </recommendedName>
    <alternativeName>
        <fullName evidence="3">HSP-70 cofactor</fullName>
    </alternativeName>
</protein>
<dbReference type="Gene3D" id="2.30.22.10">
    <property type="entry name" value="Head domain of nucleotide exchange factor GrpE"/>
    <property type="match status" value="1"/>
</dbReference>
<keyword evidence="6" id="KW-0175">Coiled coil</keyword>
<dbReference type="CDD" id="cd00446">
    <property type="entry name" value="GrpE"/>
    <property type="match status" value="1"/>
</dbReference>
<dbReference type="PANTHER" id="PTHR21237">
    <property type="entry name" value="GRPE PROTEIN"/>
    <property type="match status" value="1"/>
</dbReference>
<sequence>MSDEYAAEREGEGERANLAVTELLAKLAERTNELQGVQAELAERTNDVQRLQAEFSNYKKRVERDRQLVKEAAVAGALSELLPVLDDIGRAREHGELEGGFRQVGESFESVVTKLGLARFGAAGEVFDPNLHEALMSTTSPDVDEVSVHTVFRPGYRIGERIVRPAQVQVAEPGPAPDAEEAPAAAAPAPAAAASAAAPKGKTASDGNKKPAEPAVDVDDDDDSGL</sequence>
<comment type="subunit">
    <text evidence="3">Homodimer.</text>
</comment>